<dbReference type="AlphaFoldDB" id="A0A081KEJ7"/>
<dbReference type="EMBL" id="JOJP01000001">
    <property type="protein sequence ID" value="KEI72573.1"/>
    <property type="molecule type" value="Genomic_DNA"/>
</dbReference>
<gene>
    <name evidence="2" type="ORF">GV64_19205</name>
</gene>
<proteinExistence type="predicted"/>
<evidence type="ECO:0000313" key="3">
    <source>
        <dbReference type="Proteomes" id="UP000027997"/>
    </source>
</evidence>
<sequence length="749" mass="85991">MKPACNEEQVKAAWQLCYLEEGQAKMSQTVKYITPHTVENNYLLNALERQAMKPDKAISVRKIREKEREYAENLYSCAMVYINLFKDGGLPSSIPPDSYQIINQTLVILESYRNPYITQTLLMTLLAGEMGNIREGRYHCMSMHSCSILLEMVHRLKVPKNSSCLNVFDRTVFTNSVCLAAISQLFLDNLIGRQLDLLILDPKSVIQQLMEQYKLMADQYQGDRLKRLLLNHVSEEGNPEFNKIDQLCHSLLLNEVYVISEVLQRIRSYHHYLINNPDSPFPDNEPYLPRCLSALYLLSCRAINDGCSANEFNDILEAYEIFQMTTCEDQANLLKVSILANLSETRQDWQEAITLYQIMLNDLPQEVPVYEPLLHCLEQCGRYDQMHEVCLQAMAFFQKANIPIKVQYFERKAFWILTLKKSHENLASPIVGQTGVIPSQSLDPPPRIHEVPEDIDQLLIFLGEESTPTQASVRPKNRKKKKRPHGHTTQDLPPAKLLEVDQVTKYKPAAVHVSHCPTEVICIGESRKAPLPPTKVITPVMGLTNNRRLGDDFIAKSAWSHFQDLQDINNDISLFLGKKRKKEAQQQARQAIKAYPKDSWLQHSAGWTFYLADNLVQAKQCFFHGLSQCLYDYKDIQPMLNQWKQKPRARNFMDLSTAITNLNITTGSETALHVSAFLRSLAHVLDKENDTDNSKFLRDLSKRLNPEREKQKKSPTFNKKIELVSQQLFSALKKSIYDDQHSLQGMLLS</sequence>
<dbReference type="Proteomes" id="UP000027997">
    <property type="component" value="Unassembled WGS sequence"/>
</dbReference>
<feature type="region of interest" description="Disordered" evidence="1">
    <location>
        <begin position="467"/>
        <end position="493"/>
    </location>
</feature>
<evidence type="ECO:0008006" key="4">
    <source>
        <dbReference type="Google" id="ProtNLM"/>
    </source>
</evidence>
<dbReference type="SUPFAM" id="SSF48452">
    <property type="entry name" value="TPR-like"/>
    <property type="match status" value="1"/>
</dbReference>
<comment type="caution">
    <text evidence="2">The sequence shown here is derived from an EMBL/GenBank/DDBJ whole genome shotgun (WGS) entry which is preliminary data.</text>
</comment>
<feature type="compositionally biased region" description="Basic residues" evidence="1">
    <location>
        <begin position="475"/>
        <end position="486"/>
    </location>
</feature>
<keyword evidence="3" id="KW-1185">Reference proteome</keyword>
<protein>
    <recommendedName>
        <fullName evidence="4">Tetratricopeptide repeat protein</fullName>
    </recommendedName>
</protein>
<accession>A0A081KEJ7</accession>
<organism evidence="2 3">
    <name type="scientific">Endozoicomonas elysicola</name>
    <dbReference type="NCBI Taxonomy" id="305900"/>
    <lineage>
        <taxon>Bacteria</taxon>
        <taxon>Pseudomonadati</taxon>
        <taxon>Pseudomonadota</taxon>
        <taxon>Gammaproteobacteria</taxon>
        <taxon>Oceanospirillales</taxon>
        <taxon>Endozoicomonadaceae</taxon>
        <taxon>Endozoicomonas</taxon>
    </lineage>
</organism>
<name>A0A081KEJ7_9GAMM</name>
<dbReference type="InterPro" id="IPR011990">
    <property type="entry name" value="TPR-like_helical_dom_sf"/>
</dbReference>
<evidence type="ECO:0000313" key="2">
    <source>
        <dbReference type="EMBL" id="KEI72573.1"/>
    </source>
</evidence>
<evidence type="ECO:0000256" key="1">
    <source>
        <dbReference type="SAM" id="MobiDB-lite"/>
    </source>
</evidence>
<reference evidence="2 3" key="1">
    <citation type="submission" date="2014-06" db="EMBL/GenBank/DDBJ databases">
        <title>Whole Genome Sequences of Three Symbiotic Endozoicomonas Bacteria.</title>
        <authorList>
            <person name="Neave M.J."/>
            <person name="Apprill A."/>
            <person name="Voolstra C.R."/>
        </authorList>
    </citation>
    <scope>NUCLEOTIDE SEQUENCE [LARGE SCALE GENOMIC DNA]</scope>
    <source>
        <strain evidence="2 3">DSM 22380</strain>
    </source>
</reference>